<evidence type="ECO:0000313" key="3">
    <source>
        <dbReference type="EMBL" id="PNR57306.1"/>
    </source>
</evidence>
<feature type="domain" description="CAAX prenyl protease 2/Lysostaphin resistance protein A-like" evidence="2">
    <location>
        <begin position="254"/>
        <end position="340"/>
    </location>
</feature>
<evidence type="ECO:0000313" key="4">
    <source>
        <dbReference type="EnsemblPlants" id="Pp3c3_11680V3.1"/>
    </source>
</evidence>
<keyword evidence="5" id="KW-1185">Reference proteome</keyword>
<feature type="transmembrane region" description="Helical" evidence="1">
    <location>
        <begin position="127"/>
        <end position="149"/>
    </location>
</feature>
<accession>A0A2K1KU78</accession>
<feature type="transmembrane region" description="Helical" evidence="1">
    <location>
        <begin position="336"/>
        <end position="354"/>
    </location>
</feature>
<dbReference type="KEGG" id="ppp:112280502"/>
<keyword evidence="1" id="KW-1133">Transmembrane helix</keyword>
<feature type="transmembrane region" description="Helical" evidence="1">
    <location>
        <begin position="283"/>
        <end position="300"/>
    </location>
</feature>
<dbReference type="OrthoDB" id="1742244at2759"/>
<reference evidence="3 5" key="2">
    <citation type="journal article" date="2018" name="Plant J.">
        <title>The Physcomitrella patens chromosome-scale assembly reveals moss genome structure and evolution.</title>
        <authorList>
            <person name="Lang D."/>
            <person name="Ullrich K.K."/>
            <person name="Murat F."/>
            <person name="Fuchs J."/>
            <person name="Jenkins J."/>
            <person name="Haas F.B."/>
            <person name="Piednoel M."/>
            <person name="Gundlach H."/>
            <person name="Van Bel M."/>
            <person name="Meyberg R."/>
            <person name="Vives C."/>
            <person name="Morata J."/>
            <person name="Symeonidi A."/>
            <person name="Hiss M."/>
            <person name="Muchero W."/>
            <person name="Kamisugi Y."/>
            <person name="Saleh O."/>
            <person name="Blanc G."/>
            <person name="Decker E.L."/>
            <person name="van Gessel N."/>
            <person name="Grimwood J."/>
            <person name="Hayes R.D."/>
            <person name="Graham S.W."/>
            <person name="Gunter L.E."/>
            <person name="McDaniel S.F."/>
            <person name="Hoernstein S.N.W."/>
            <person name="Larsson A."/>
            <person name="Li F.W."/>
            <person name="Perroud P.F."/>
            <person name="Phillips J."/>
            <person name="Ranjan P."/>
            <person name="Rokshar D.S."/>
            <person name="Rothfels C.J."/>
            <person name="Schneider L."/>
            <person name="Shu S."/>
            <person name="Stevenson D.W."/>
            <person name="Thummler F."/>
            <person name="Tillich M."/>
            <person name="Villarreal Aguilar J.C."/>
            <person name="Widiez T."/>
            <person name="Wong G.K."/>
            <person name="Wymore A."/>
            <person name="Zhang Y."/>
            <person name="Zimmer A.D."/>
            <person name="Quatrano R.S."/>
            <person name="Mayer K.F.X."/>
            <person name="Goodstein D."/>
            <person name="Casacuberta J.M."/>
            <person name="Vandepoele K."/>
            <person name="Reski R."/>
            <person name="Cuming A.C."/>
            <person name="Tuskan G.A."/>
            <person name="Maumus F."/>
            <person name="Salse J."/>
            <person name="Schmutz J."/>
            <person name="Rensing S.A."/>
        </authorList>
    </citation>
    <scope>NUCLEOTIDE SEQUENCE [LARGE SCALE GENOMIC DNA]</scope>
    <source>
        <strain evidence="4 5">cv. Gransden 2004</strain>
    </source>
</reference>
<evidence type="ECO:0000259" key="2">
    <source>
        <dbReference type="Pfam" id="PF02517"/>
    </source>
</evidence>
<dbReference type="PaxDb" id="3218-PP1S74_225V6.1"/>
<keyword evidence="1" id="KW-0812">Transmembrane</keyword>
<dbReference type="GO" id="GO:0004175">
    <property type="term" value="F:endopeptidase activity"/>
    <property type="evidence" value="ECO:0007669"/>
    <property type="project" value="UniProtKB-ARBA"/>
</dbReference>
<dbReference type="OMA" id="WSTFALY"/>
<gene>
    <name evidence="4" type="primary">LOC112280502</name>
    <name evidence="3" type="ORF">PHYPA_004300</name>
</gene>
<dbReference type="PANTHER" id="PTHR43592:SF4">
    <property type="entry name" value="CAAX AMINO TERMINAL PROTEASE FAMILY PROTEIN"/>
    <property type="match status" value="1"/>
</dbReference>
<dbReference type="Gramene" id="Pp3c3_11680V3.1">
    <property type="protein sequence ID" value="Pp3c3_11680V3.1"/>
    <property type="gene ID" value="Pp3c3_11680"/>
</dbReference>
<dbReference type="Pfam" id="PF02517">
    <property type="entry name" value="Rce1-like"/>
    <property type="match status" value="1"/>
</dbReference>
<feature type="transmembrane region" description="Helical" evidence="1">
    <location>
        <begin position="306"/>
        <end position="324"/>
    </location>
</feature>
<dbReference type="AlphaFoldDB" id="A0A2K1KU78"/>
<dbReference type="Gramene" id="Pp3c3_11680V3.2">
    <property type="protein sequence ID" value="Pp3c3_11680V3.2"/>
    <property type="gene ID" value="Pp3c3_11680"/>
</dbReference>
<dbReference type="EnsemblPlants" id="Pp3c3_11680V3.2">
    <property type="protein sequence ID" value="Pp3c3_11680V3.2"/>
    <property type="gene ID" value="Pp3c3_11680"/>
</dbReference>
<dbReference type="RefSeq" id="XP_024371823.1">
    <property type="nucleotide sequence ID" value="XM_024516055.2"/>
</dbReference>
<dbReference type="EMBL" id="ABEU02000003">
    <property type="protein sequence ID" value="PNR57306.1"/>
    <property type="molecule type" value="Genomic_DNA"/>
</dbReference>
<dbReference type="GO" id="GO:0080120">
    <property type="term" value="P:CAAX-box protein maturation"/>
    <property type="evidence" value="ECO:0007669"/>
    <property type="project" value="UniProtKB-ARBA"/>
</dbReference>
<dbReference type="FunCoup" id="A0A2K1KU78">
    <property type="interactions" value="1085"/>
</dbReference>
<organism evidence="3">
    <name type="scientific">Physcomitrium patens</name>
    <name type="common">Spreading-leaved earth moss</name>
    <name type="synonym">Physcomitrella patens</name>
    <dbReference type="NCBI Taxonomy" id="3218"/>
    <lineage>
        <taxon>Eukaryota</taxon>
        <taxon>Viridiplantae</taxon>
        <taxon>Streptophyta</taxon>
        <taxon>Embryophyta</taxon>
        <taxon>Bryophyta</taxon>
        <taxon>Bryophytina</taxon>
        <taxon>Bryopsida</taxon>
        <taxon>Funariidae</taxon>
        <taxon>Funariales</taxon>
        <taxon>Funariaceae</taxon>
        <taxon>Physcomitrium</taxon>
    </lineage>
</organism>
<reference evidence="3 5" key="1">
    <citation type="journal article" date="2008" name="Science">
        <title>The Physcomitrella genome reveals evolutionary insights into the conquest of land by plants.</title>
        <authorList>
            <person name="Rensing S."/>
            <person name="Lang D."/>
            <person name="Zimmer A."/>
            <person name="Terry A."/>
            <person name="Salamov A."/>
            <person name="Shapiro H."/>
            <person name="Nishiyama T."/>
            <person name="Perroud P.-F."/>
            <person name="Lindquist E."/>
            <person name="Kamisugi Y."/>
            <person name="Tanahashi T."/>
            <person name="Sakakibara K."/>
            <person name="Fujita T."/>
            <person name="Oishi K."/>
            <person name="Shin-I T."/>
            <person name="Kuroki Y."/>
            <person name="Toyoda A."/>
            <person name="Suzuki Y."/>
            <person name="Hashimoto A."/>
            <person name="Yamaguchi K."/>
            <person name="Sugano A."/>
            <person name="Kohara Y."/>
            <person name="Fujiyama A."/>
            <person name="Anterola A."/>
            <person name="Aoki S."/>
            <person name="Ashton N."/>
            <person name="Barbazuk W.B."/>
            <person name="Barker E."/>
            <person name="Bennetzen J."/>
            <person name="Bezanilla M."/>
            <person name="Blankenship R."/>
            <person name="Cho S.H."/>
            <person name="Dutcher S."/>
            <person name="Estelle M."/>
            <person name="Fawcett J.A."/>
            <person name="Gundlach H."/>
            <person name="Hanada K."/>
            <person name="Heyl A."/>
            <person name="Hicks K.A."/>
            <person name="Hugh J."/>
            <person name="Lohr M."/>
            <person name="Mayer K."/>
            <person name="Melkozernov A."/>
            <person name="Murata T."/>
            <person name="Nelson D."/>
            <person name="Pils B."/>
            <person name="Prigge M."/>
            <person name="Reiss B."/>
            <person name="Renner T."/>
            <person name="Rombauts S."/>
            <person name="Rushton P."/>
            <person name="Sanderfoot A."/>
            <person name="Schween G."/>
            <person name="Shiu S.-H."/>
            <person name="Stueber K."/>
            <person name="Theodoulou F.L."/>
            <person name="Tu H."/>
            <person name="Van de Peer Y."/>
            <person name="Verrier P.J."/>
            <person name="Waters E."/>
            <person name="Wood A."/>
            <person name="Yang L."/>
            <person name="Cove D."/>
            <person name="Cuming A."/>
            <person name="Hasebe M."/>
            <person name="Lucas S."/>
            <person name="Mishler D.B."/>
            <person name="Reski R."/>
            <person name="Grigoriev I."/>
            <person name="Quatrano R.S."/>
            <person name="Boore J.L."/>
        </authorList>
    </citation>
    <scope>NUCLEOTIDE SEQUENCE [LARGE SCALE GENOMIC DNA]</scope>
    <source>
        <strain evidence="4 5">cv. Gransden 2004</strain>
    </source>
</reference>
<evidence type="ECO:0000313" key="5">
    <source>
        <dbReference type="Proteomes" id="UP000006727"/>
    </source>
</evidence>
<reference evidence="4" key="3">
    <citation type="submission" date="2020-12" db="UniProtKB">
        <authorList>
            <consortium name="EnsemblPlants"/>
        </authorList>
    </citation>
    <scope>IDENTIFICATION</scope>
</reference>
<feature type="transmembrane region" description="Helical" evidence="1">
    <location>
        <begin position="205"/>
        <end position="226"/>
    </location>
</feature>
<name>A0A2K1KU78_PHYPA</name>
<keyword evidence="1" id="KW-0472">Membrane</keyword>
<dbReference type="EnsemblPlants" id="Pp3c3_11680V3.1">
    <property type="protein sequence ID" value="Pp3c3_11680V3.1"/>
    <property type="gene ID" value="Pp3c3_11680"/>
</dbReference>
<dbReference type="InterPro" id="IPR003675">
    <property type="entry name" value="Rce1/LyrA-like_dom"/>
</dbReference>
<dbReference type="GeneID" id="112280502"/>
<protein>
    <recommendedName>
        <fullName evidence="2">CAAX prenyl protease 2/Lysostaphin resistance protein A-like domain-containing protein</fullName>
    </recommendedName>
</protein>
<proteinExistence type="predicted"/>
<dbReference type="STRING" id="3218.A0A2K1KU78"/>
<dbReference type="Proteomes" id="UP000006727">
    <property type="component" value="Chromosome 3"/>
</dbReference>
<dbReference type="PANTHER" id="PTHR43592">
    <property type="entry name" value="CAAX AMINO TERMINAL PROTEASE"/>
    <property type="match status" value="1"/>
</dbReference>
<evidence type="ECO:0000256" key="1">
    <source>
        <dbReference type="SAM" id="Phobius"/>
    </source>
</evidence>
<sequence length="368" mass="40031">MSTFILTTGLVSPVFPESVKYHGITMRGISCALRRWPLKLPSSSFGKKFSENLGFVRRAGTVYGKELRVCWCQKDSTDLVSEENDFSEGDSSQDVESEVGSSSQVEGFSRLPSSVPWGAGEVVTTMVIFWAVFHIPLGLGGLDIVAKVLPQQSLDPQTQAVSLVFVQLLELTGTVWLINSTIQPFGPVPTSLNFRFNEVWREKGWLPASATGLLVLLVAVAAMASVTQGVSTTEVSNGSSALTSLLNSTPLARVAIYMAYCGLTPVLEEYVYRGFLLSSLATYMRWPLAILLSAFLFSLSHLSPQGFLPLFCVGCCLGTAYTWNGNLATSFVIHSLYNAVVLTKALLYWTFLAWPLDVDTGCLVCVCV</sequence>